<dbReference type="EMBL" id="RXOL01000010">
    <property type="protein sequence ID" value="RVQ65041.1"/>
    <property type="molecule type" value="Genomic_DNA"/>
</dbReference>
<feature type="compositionally biased region" description="Basic and acidic residues" evidence="6">
    <location>
        <begin position="19"/>
        <end position="29"/>
    </location>
</feature>
<keyword evidence="3 5" id="KW-0238">DNA-binding</keyword>
<dbReference type="InterPro" id="IPR036271">
    <property type="entry name" value="Tet_transcr_reg_TetR-rel_C_sf"/>
</dbReference>
<feature type="DNA-binding region" description="H-T-H motif" evidence="5">
    <location>
        <begin position="54"/>
        <end position="73"/>
    </location>
</feature>
<keyword evidence="1" id="KW-0678">Repressor</keyword>
<dbReference type="Pfam" id="PF00440">
    <property type="entry name" value="TetR_N"/>
    <property type="match status" value="1"/>
</dbReference>
<evidence type="ECO:0000256" key="3">
    <source>
        <dbReference type="ARBA" id="ARBA00023125"/>
    </source>
</evidence>
<keyword evidence="9" id="KW-1185">Reference proteome</keyword>
<sequence>MPGDIVTKPTSGIGARRSANRDEETRPAKYDAKRQSIVEAAGKVFNREGFERASMSAVAREIGVDRATLYYYFSSKEDLFDDVVGSIVEKNLKMCTAIRDSKLKPARKLRDLMVQLMQSYDEHYPFFYIYIRENLSHVSDKRTAWSKRMRQLNQQTTDAVIDIVEQGLADGTLRKVGSPRVIAYGLFGIVGWTHRWYRPGNCEVSATEIGSTYAEIFIAGLENQY</sequence>
<evidence type="ECO:0000256" key="6">
    <source>
        <dbReference type="SAM" id="MobiDB-lite"/>
    </source>
</evidence>
<keyword evidence="2" id="KW-0805">Transcription regulation</keyword>
<dbReference type="OrthoDB" id="9811084at2"/>
<evidence type="ECO:0000256" key="5">
    <source>
        <dbReference type="PROSITE-ProRule" id="PRU00335"/>
    </source>
</evidence>
<dbReference type="PANTHER" id="PTHR30055:SF175">
    <property type="entry name" value="HTH-TYPE TRANSCRIPTIONAL REPRESSOR KSTR2"/>
    <property type="match status" value="1"/>
</dbReference>
<dbReference type="Gene3D" id="1.10.357.10">
    <property type="entry name" value="Tetracycline Repressor, domain 2"/>
    <property type="match status" value="1"/>
</dbReference>
<reference evidence="8 9" key="1">
    <citation type="submission" date="2018-12" db="EMBL/GenBank/DDBJ databases">
        <title>Croceicoccus ponticola sp. nov., a lipolytic bacterium isolated from seawater.</title>
        <authorList>
            <person name="Yoon J.-H."/>
        </authorList>
    </citation>
    <scope>NUCLEOTIDE SEQUENCE [LARGE SCALE GENOMIC DNA]</scope>
    <source>
        <strain evidence="8 9">GM-16</strain>
    </source>
</reference>
<dbReference type="Gene3D" id="1.10.10.60">
    <property type="entry name" value="Homeodomain-like"/>
    <property type="match status" value="1"/>
</dbReference>
<dbReference type="PROSITE" id="PS50977">
    <property type="entry name" value="HTH_TETR_2"/>
    <property type="match status" value="1"/>
</dbReference>
<evidence type="ECO:0000313" key="9">
    <source>
        <dbReference type="Proteomes" id="UP000283003"/>
    </source>
</evidence>
<protein>
    <submittedName>
        <fullName evidence="8">TetR/AcrR family transcriptional regulator</fullName>
    </submittedName>
</protein>
<dbReference type="InterPro" id="IPR009057">
    <property type="entry name" value="Homeodomain-like_sf"/>
</dbReference>
<dbReference type="SUPFAM" id="SSF48498">
    <property type="entry name" value="Tetracyclin repressor-like, C-terminal domain"/>
    <property type="match status" value="1"/>
</dbReference>
<evidence type="ECO:0000259" key="7">
    <source>
        <dbReference type="PROSITE" id="PS50977"/>
    </source>
</evidence>
<evidence type="ECO:0000256" key="4">
    <source>
        <dbReference type="ARBA" id="ARBA00023163"/>
    </source>
</evidence>
<comment type="caution">
    <text evidence="8">The sequence shown here is derived from an EMBL/GenBank/DDBJ whole genome shotgun (WGS) entry which is preliminary data.</text>
</comment>
<dbReference type="InterPro" id="IPR050109">
    <property type="entry name" value="HTH-type_TetR-like_transc_reg"/>
</dbReference>
<dbReference type="SUPFAM" id="SSF46689">
    <property type="entry name" value="Homeodomain-like"/>
    <property type="match status" value="1"/>
</dbReference>
<evidence type="ECO:0000256" key="2">
    <source>
        <dbReference type="ARBA" id="ARBA00023015"/>
    </source>
</evidence>
<dbReference type="FunFam" id="1.10.10.60:FF:000141">
    <property type="entry name" value="TetR family transcriptional regulator"/>
    <property type="match status" value="1"/>
</dbReference>
<dbReference type="Proteomes" id="UP000283003">
    <property type="component" value="Unassembled WGS sequence"/>
</dbReference>
<accession>A0A437GUF0</accession>
<gene>
    <name evidence="8" type="ORF">EKN06_14585</name>
</gene>
<feature type="region of interest" description="Disordered" evidence="6">
    <location>
        <begin position="1"/>
        <end position="29"/>
    </location>
</feature>
<dbReference type="AlphaFoldDB" id="A0A437GUF0"/>
<keyword evidence="4" id="KW-0804">Transcription</keyword>
<dbReference type="GO" id="GO:0000976">
    <property type="term" value="F:transcription cis-regulatory region binding"/>
    <property type="evidence" value="ECO:0007669"/>
    <property type="project" value="TreeGrafter"/>
</dbReference>
<dbReference type="Pfam" id="PF17932">
    <property type="entry name" value="TetR_C_24"/>
    <property type="match status" value="1"/>
</dbReference>
<dbReference type="InterPro" id="IPR041490">
    <property type="entry name" value="KstR2_TetR_C"/>
</dbReference>
<organism evidence="8 9">
    <name type="scientific">Croceicoccus ponticola</name>
    <dbReference type="NCBI Taxonomy" id="2217664"/>
    <lineage>
        <taxon>Bacteria</taxon>
        <taxon>Pseudomonadati</taxon>
        <taxon>Pseudomonadota</taxon>
        <taxon>Alphaproteobacteria</taxon>
        <taxon>Sphingomonadales</taxon>
        <taxon>Erythrobacteraceae</taxon>
        <taxon>Croceicoccus</taxon>
    </lineage>
</organism>
<dbReference type="InterPro" id="IPR001647">
    <property type="entry name" value="HTH_TetR"/>
</dbReference>
<feature type="domain" description="HTH tetR-type" evidence="7">
    <location>
        <begin position="31"/>
        <end position="91"/>
    </location>
</feature>
<proteinExistence type="predicted"/>
<dbReference type="GO" id="GO:0003700">
    <property type="term" value="F:DNA-binding transcription factor activity"/>
    <property type="evidence" value="ECO:0007669"/>
    <property type="project" value="TreeGrafter"/>
</dbReference>
<name>A0A437GUF0_9SPHN</name>
<evidence type="ECO:0000256" key="1">
    <source>
        <dbReference type="ARBA" id="ARBA00022491"/>
    </source>
</evidence>
<dbReference type="PANTHER" id="PTHR30055">
    <property type="entry name" value="HTH-TYPE TRANSCRIPTIONAL REGULATOR RUTR"/>
    <property type="match status" value="1"/>
</dbReference>
<evidence type="ECO:0000313" key="8">
    <source>
        <dbReference type="EMBL" id="RVQ65041.1"/>
    </source>
</evidence>
<dbReference type="PRINTS" id="PR00455">
    <property type="entry name" value="HTHTETR"/>
</dbReference>